<gene>
    <name evidence="1" type="ORF">S06H3_63837</name>
</gene>
<name>X1NVK1_9ZZZZ</name>
<reference evidence="1" key="1">
    <citation type="journal article" date="2014" name="Front. Microbiol.">
        <title>High frequency of phylogenetically diverse reductive dehalogenase-homologous genes in deep subseafloor sedimentary metagenomes.</title>
        <authorList>
            <person name="Kawai M."/>
            <person name="Futagami T."/>
            <person name="Toyoda A."/>
            <person name="Takaki Y."/>
            <person name="Nishi S."/>
            <person name="Hori S."/>
            <person name="Arai W."/>
            <person name="Tsubouchi T."/>
            <person name="Morono Y."/>
            <person name="Uchiyama I."/>
            <person name="Ito T."/>
            <person name="Fujiyama A."/>
            <person name="Inagaki F."/>
            <person name="Takami H."/>
        </authorList>
    </citation>
    <scope>NUCLEOTIDE SEQUENCE</scope>
    <source>
        <strain evidence="1">Expedition CK06-06</strain>
    </source>
</reference>
<sequence>MVTGKLEGDYLDSEEIKFYPEEKVEYYKSQCPGSQICLAALFENTIM</sequence>
<proteinExistence type="predicted"/>
<accession>X1NVK1</accession>
<dbReference type="EMBL" id="BARV01042453">
    <property type="protein sequence ID" value="GAI48057.1"/>
    <property type="molecule type" value="Genomic_DNA"/>
</dbReference>
<protein>
    <submittedName>
        <fullName evidence="1">Uncharacterized protein</fullName>
    </submittedName>
</protein>
<organism evidence="1">
    <name type="scientific">marine sediment metagenome</name>
    <dbReference type="NCBI Taxonomy" id="412755"/>
    <lineage>
        <taxon>unclassified sequences</taxon>
        <taxon>metagenomes</taxon>
        <taxon>ecological metagenomes</taxon>
    </lineage>
</organism>
<dbReference type="AlphaFoldDB" id="X1NVK1"/>
<comment type="caution">
    <text evidence="1">The sequence shown here is derived from an EMBL/GenBank/DDBJ whole genome shotgun (WGS) entry which is preliminary data.</text>
</comment>
<evidence type="ECO:0000313" key="1">
    <source>
        <dbReference type="EMBL" id="GAI48057.1"/>
    </source>
</evidence>
<feature type="non-terminal residue" evidence="1">
    <location>
        <position position="47"/>
    </location>
</feature>